<dbReference type="OrthoDB" id="77013at2759"/>
<organism evidence="3 4">
    <name type="scientific">Dactylonectria macrodidyma</name>
    <dbReference type="NCBI Taxonomy" id="307937"/>
    <lineage>
        <taxon>Eukaryota</taxon>
        <taxon>Fungi</taxon>
        <taxon>Dikarya</taxon>
        <taxon>Ascomycota</taxon>
        <taxon>Pezizomycotina</taxon>
        <taxon>Sordariomycetes</taxon>
        <taxon>Hypocreomycetidae</taxon>
        <taxon>Hypocreales</taxon>
        <taxon>Nectriaceae</taxon>
        <taxon>Dactylonectria</taxon>
    </lineage>
</organism>
<dbReference type="SUPFAM" id="SSF49899">
    <property type="entry name" value="Concanavalin A-like lectins/glucanases"/>
    <property type="match status" value="1"/>
</dbReference>
<reference evidence="3" key="1">
    <citation type="journal article" date="2021" name="Nat. Commun.">
        <title>Genetic determinants of endophytism in the Arabidopsis root mycobiome.</title>
        <authorList>
            <person name="Mesny F."/>
            <person name="Miyauchi S."/>
            <person name="Thiergart T."/>
            <person name="Pickel B."/>
            <person name="Atanasova L."/>
            <person name="Karlsson M."/>
            <person name="Huettel B."/>
            <person name="Barry K.W."/>
            <person name="Haridas S."/>
            <person name="Chen C."/>
            <person name="Bauer D."/>
            <person name="Andreopoulos W."/>
            <person name="Pangilinan J."/>
            <person name="LaButti K."/>
            <person name="Riley R."/>
            <person name="Lipzen A."/>
            <person name="Clum A."/>
            <person name="Drula E."/>
            <person name="Henrissat B."/>
            <person name="Kohler A."/>
            <person name="Grigoriev I.V."/>
            <person name="Martin F.M."/>
            <person name="Hacquard S."/>
        </authorList>
    </citation>
    <scope>NUCLEOTIDE SEQUENCE</scope>
    <source>
        <strain evidence="3">MPI-CAGE-AT-0147</strain>
    </source>
</reference>
<dbReference type="Pfam" id="PF08787">
    <property type="entry name" value="Alginate_lyase2"/>
    <property type="match status" value="1"/>
</dbReference>
<protein>
    <recommendedName>
        <fullName evidence="2">Alginate lyase 2 domain-containing protein</fullName>
    </recommendedName>
</protein>
<dbReference type="AlphaFoldDB" id="A0A9P9DV53"/>
<evidence type="ECO:0000313" key="4">
    <source>
        <dbReference type="Proteomes" id="UP000738349"/>
    </source>
</evidence>
<dbReference type="Proteomes" id="UP000738349">
    <property type="component" value="Unassembled WGS sequence"/>
</dbReference>
<dbReference type="Gene3D" id="2.60.120.200">
    <property type="match status" value="1"/>
</dbReference>
<evidence type="ECO:0000256" key="1">
    <source>
        <dbReference type="SAM" id="MobiDB-lite"/>
    </source>
</evidence>
<feature type="domain" description="Alginate lyase 2" evidence="2">
    <location>
        <begin position="20"/>
        <end position="90"/>
    </location>
</feature>
<dbReference type="InterPro" id="IPR013320">
    <property type="entry name" value="ConA-like_dom_sf"/>
</dbReference>
<evidence type="ECO:0000313" key="3">
    <source>
        <dbReference type="EMBL" id="KAH7125953.1"/>
    </source>
</evidence>
<dbReference type="InterPro" id="IPR014895">
    <property type="entry name" value="Alginate_lyase_2"/>
</dbReference>
<proteinExistence type="predicted"/>
<comment type="caution">
    <text evidence="3">The sequence shown here is derived from an EMBL/GenBank/DDBJ whole genome shotgun (WGS) entry which is preliminary data.</text>
</comment>
<dbReference type="EMBL" id="JAGMUV010000020">
    <property type="protein sequence ID" value="KAH7125953.1"/>
    <property type="molecule type" value="Genomic_DNA"/>
</dbReference>
<feature type="region of interest" description="Disordered" evidence="1">
    <location>
        <begin position="91"/>
        <end position="120"/>
    </location>
</feature>
<feature type="compositionally biased region" description="Polar residues" evidence="1">
    <location>
        <begin position="91"/>
        <end position="101"/>
    </location>
</feature>
<evidence type="ECO:0000259" key="2">
    <source>
        <dbReference type="Pfam" id="PF08787"/>
    </source>
</evidence>
<keyword evidence="4" id="KW-1185">Reference proteome</keyword>
<sequence>MVTENDDEICFGQIHIDNSISNIDNVPKGERFTYEIRYEDGQLSVSINGESFTILDTVELDAPNSYFKAGNYNQGDGPTEVRFFEVNVSHSASDNSGSSLVVEQPRSTTESQTSSTQANEQISTLVTLTSSTNTLQAVTTTATQSIPGDPDQTDSLTCTDVPNISSDYTVHLRLSAESNCCLAVQTTKLGNLNTCHNSSSPFQSLYQAVGSSMFGRNLRVYAYAGKDCSGFEATFQLTNEDQCWKSESAWNSIKIARR</sequence>
<feature type="compositionally biased region" description="Low complexity" evidence="1">
    <location>
        <begin position="107"/>
        <end position="120"/>
    </location>
</feature>
<name>A0A9P9DV53_9HYPO</name>
<gene>
    <name evidence="3" type="ORF">EDB81DRAFT_910684</name>
</gene>
<accession>A0A9P9DV53</accession>